<keyword evidence="4" id="KW-1185">Reference proteome</keyword>
<dbReference type="PROSITE" id="PS51318">
    <property type="entry name" value="TAT"/>
    <property type="match status" value="1"/>
</dbReference>
<feature type="coiled-coil region" evidence="1">
    <location>
        <begin position="310"/>
        <end position="337"/>
    </location>
</feature>
<dbReference type="EMBL" id="JYIX01000026">
    <property type="protein sequence ID" value="KJL34683.1"/>
    <property type="molecule type" value="Genomic_DNA"/>
</dbReference>
<evidence type="ECO:0008006" key="5">
    <source>
        <dbReference type="Google" id="ProtNLM"/>
    </source>
</evidence>
<dbReference type="InterPro" id="IPR006311">
    <property type="entry name" value="TAT_signal"/>
</dbReference>
<evidence type="ECO:0000313" key="4">
    <source>
        <dbReference type="Proteomes" id="UP000033740"/>
    </source>
</evidence>
<sequence>MKRTPTKHCRRMITALALAALVAPIAGCATPPANATNSAHATGVMPDLPEKDIAHWVMPMDPFSPAVLAHLSTYAENRRMETCLSKEGFSWPIPIEPTDDASYLAFPRNLSAFPALTVEIAKQYGYTAMYMAGPMPDPQTSVKLNRIGMSTPGLDTTLIACREESRKTFDVIKAVDIYNLIAGWSSEGAEKIPQQPAVKEASTAWKKCIVAAGYDVSISAPAGDEAEWMPTEKLGVELGFFAPPPSMRPQPTEGPIRTYGDTEVDPDTIGPRKPTPAEIELAVADATCRDSSGWTKAYYDAQWDAEVRVVQNHADQLKTMKADIDALTAQARQIIAENPPLQ</sequence>
<evidence type="ECO:0000313" key="3">
    <source>
        <dbReference type="EMBL" id="KJL34683.1"/>
    </source>
</evidence>
<accession>A0A0F0LNH6</accession>
<dbReference type="STRING" id="582680.RS86_00736"/>
<reference evidence="3 4" key="1">
    <citation type="submission" date="2015-02" db="EMBL/GenBank/DDBJ databases">
        <title>Draft genome sequences of ten Microbacterium spp. with emphasis on heavy metal contaminated environments.</title>
        <authorList>
            <person name="Corretto E."/>
        </authorList>
    </citation>
    <scope>NUCLEOTIDE SEQUENCE [LARGE SCALE GENOMIC DNA]</scope>
    <source>
        <strain evidence="3 4">ARN176</strain>
    </source>
</reference>
<evidence type="ECO:0000256" key="2">
    <source>
        <dbReference type="SAM" id="SignalP"/>
    </source>
</evidence>
<keyword evidence="1" id="KW-0175">Coiled coil</keyword>
<feature type="signal peptide" evidence="2">
    <location>
        <begin position="1"/>
        <end position="35"/>
    </location>
</feature>
<dbReference type="Proteomes" id="UP000033740">
    <property type="component" value="Unassembled WGS sequence"/>
</dbReference>
<name>A0A0F0LNH6_9MICO</name>
<dbReference type="PATRIC" id="fig|582680.6.peg.756"/>
<proteinExistence type="predicted"/>
<comment type="caution">
    <text evidence="3">The sequence shown here is derived from an EMBL/GenBank/DDBJ whole genome shotgun (WGS) entry which is preliminary data.</text>
</comment>
<dbReference type="AlphaFoldDB" id="A0A0F0LNH6"/>
<protein>
    <recommendedName>
        <fullName evidence="5">Lipoprotein</fullName>
    </recommendedName>
</protein>
<organism evidence="3 4">
    <name type="scientific">Microbacterium azadirachtae</name>
    <dbReference type="NCBI Taxonomy" id="582680"/>
    <lineage>
        <taxon>Bacteria</taxon>
        <taxon>Bacillati</taxon>
        <taxon>Actinomycetota</taxon>
        <taxon>Actinomycetes</taxon>
        <taxon>Micrococcales</taxon>
        <taxon>Microbacteriaceae</taxon>
        <taxon>Microbacterium</taxon>
    </lineage>
</organism>
<keyword evidence="2" id="KW-0732">Signal</keyword>
<feature type="chain" id="PRO_5002445312" description="Lipoprotein" evidence="2">
    <location>
        <begin position="36"/>
        <end position="342"/>
    </location>
</feature>
<gene>
    <name evidence="3" type="ORF">RS86_00736</name>
</gene>
<evidence type="ECO:0000256" key="1">
    <source>
        <dbReference type="SAM" id="Coils"/>
    </source>
</evidence>